<keyword evidence="5" id="KW-0479">Metal-binding</keyword>
<evidence type="ECO:0000256" key="14">
    <source>
        <dbReference type="ARBA" id="ARBA00040181"/>
    </source>
</evidence>
<reference evidence="18" key="2">
    <citation type="submission" date="2025-08" db="UniProtKB">
        <authorList>
            <consortium name="Ensembl"/>
        </authorList>
    </citation>
    <scope>IDENTIFICATION</scope>
</reference>
<proteinExistence type="inferred from homology"/>
<dbReference type="Gene3D" id="1.10.238.10">
    <property type="entry name" value="EF-hand"/>
    <property type="match status" value="2"/>
</dbReference>
<dbReference type="VEuPathDB" id="HostDB:ENSMFAG00000000891"/>
<evidence type="ECO:0000256" key="7">
    <source>
        <dbReference type="ARBA" id="ARBA00022792"/>
    </source>
</evidence>
<keyword evidence="8" id="KW-0106">Calcium</keyword>
<evidence type="ECO:0000256" key="2">
    <source>
        <dbReference type="ARBA" id="ARBA00004569"/>
    </source>
</evidence>
<dbReference type="InterPro" id="IPR002048">
    <property type="entry name" value="EF_hand_dom"/>
</dbReference>
<keyword evidence="4" id="KW-0109">Calcium transport</keyword>
<feature type="domain" description="EF-hand" evidence="17">
    <location>
        <begin position="177"/>
        <end position="212"/>
    </location>
</feature>
<dbReference type="Ensembl" id="ENSMFAT00000021065.2">
    <property type="protein sequence ID" value="ENSMFAP00000008985.2"/>
    <property type="gene ID" value="ENSMFAG00000000891.2"/>
</dbReference>
<evidence type="ECO:0000256" key="13">
    <source>
        <dbReference type="ARBA" id="ARBA00038333"/>
    </source>
</evidence>
<comment type="similarity">
    <text evidence="13">Belongs to the MICU1 family. MICU1 subfamily.</text>
</comment>
<dbReference type="PANTHER" id="PTHR12294:SF1">
    <property type="entry name" value="CALCIUM UPTAKE PROTEIN 1, MITOCHONDRIAL"/>
    <property type="match status" value="1"/>
</dbReference>
<dbReference type="CDD" id="cd16173">
    <property type="entry name" value="EFh_MICU1"/>
    <property type="match status" value="1"/>
</dbReference>
<evidence type="ECO:0000256" key="1">
    <source>
        <dbReference type="ARBA" id="ARBA00004273"/>
    </source>
</evidence>
<evidence type="ECO:0000256" key="16">
    <source>
        <dbReference type="SAM" id="MobiDB-lite"/>
    </source>
</evidence>
<dbReference type="GeneTree" id="ENSGT00950000183079"/>
<evidence type="ECO:0000256" key="15">
    <source>
        <dbReference type="ARBA" id="ARBA00046725"/>
    </source>
</evidence>
<evidence type="ECO:0000259" key="17">
    <source>
        <dbReference type="PROSITE" id="PS50222"/>
    </source>
</evidence>
<dbReference type="PROSITE" id="PS50222">
    <property type="entry name" value="EF_HAND_2"/>
    <property type="match status" value="2"/>
</dbReference>
<evidence type="ECO:0000256" key="4">
    <source>
        <dbReference type="ARBA" id="ARBA00022568"/>
    </source>
</evidence>
<dbReference type="GO" id="GO:0005509">
    <property type="term" value="F:calcium ion binding"/>
    <property type="evidence" value="ECO:0007669"/>
    <property type="project" value="InterPro"/>
</dbReference>
<comment type="subcellular location">
    <subcellularLocation>
        <location evidence="1">Mitochondrion inner membrane</location>
    </subcellularLocation>
    <subcellularLocation>
        <location evidence="2">Mitochondrion intermembrane space</location>
    </subcellularLocation>
</comment>
<dbReference type="InterPro" id="IPR011992">
    <property type="entry name" value="EF-hand-dom_pair"/>
</dbReference>
<reference evidence="18" key="3">
    <citation type="submission" date="2025-09" db="UniProtKB">
        <authorList>
            <consortium name="Ensembl"/>
        </authorList>
    </citation>
    <scope>IDENTIFICATION</scope>
</reference>
<gene>
    <name evidence="18" type="primary">MICU1</name>
</gene>
<keyword evidence="9" id="KW-0809">Transit peptide</keyword>
<keyword evidence="10" id="KW-0406">Ion transport</keyword>
<evidence type="ECO:0000313" key="19">
    <source>
        <dbReference type="Proteomes" id="UP000233100"/>
    </source>
</evidence>
<dbReference type="AlphaFoldDB" id="A0A2K5U9I4"/>
<dbReference type="InterPro" id="IPR018247">
    <property type="entry name" value="EF_Hand_1_Ca_BS"/>
</dbReference>
<evidence type="ECO:0000313" key="18">
    <source>
        <dbReference type="Ensembl" id="ENSMFAP00000008985.2"/>
    </source>
</evidence>
<feature type="domain" description="EF-hand" evidence="17">
    <location>
        <begin position="367"/>
        <end position="402"/>
    </location>
</feature>
<keyword evidence="7" id="KW-0999">Mitochondrion inner membrane</keyword>
<dbReference type="SUPFAM" id="SSF47473">
    <property type="entry name" value="EF-hand"/>
    <property type="match status" value="2"/>
</dbReference>
<dbReference type="GO" id="GO:1990246">
    <property type="term" value="C:uniplex complex"/>
    <property type="evidence" value="ECO:0007669"/>
    <property type="project" value="TreeGrafter"/>
</dbReference>
<dbReference type="GO" id="GO:0005758">
    <property type="term" value="C:mitochondrial intermembrane space"/>
    <property type="evidence" value="ECO:0007669"/>
    <property type="project" value="UniProtKB-SubCell"/>
</dbReference>
<keyword evidence="19" id="KW-1185">Reference proteome</keyword>
<dbReference type="Pfam" id="PF13833">
    <property type="entry name" value="EF-hand_8"/>
    <property type="match status" value="1"/>
</dbReference>
<dbReference type="Bgee" id="ENSMFAG00000000891">
    <property type="expression patterns" value="Expressed in adult mammalian kidney and 13 other cell types or tissues"/>
</dbReference>
<evidence type="ECO:0000256" key="3">
    <source>
        <dbReference type="ARBA" id="ARBA00022448"/>
    </source>
</evidence>
<keyword evidence="12" id="KW-0472">Membrane</keyword>
<dbReference type="InterPro" id="IPR039800">
    <property type="entry name" value="MICU1/2/3"/>
</dbReference>
<evidence type="ECO:0000256" key="12">
    <source>
        <dbReference type="ARBA" id="ARBA00023136"/>
    </source>
</evidence>
<evidence type="ECO:0000256" key="8">
    <source>
        <dbReference type="ARBA" id="ARBA00022837"/>
    </source>
</evidence>
<dbReference type="SMART" id="SM00054">
    <property type="entry name" value="EFh"/>
    <property type="match status" value="2"/>
</dbReference>
<keyword evidence="11" id="KW-0496">Mitochondrion</keyword>
<comment type="subunit">
    <text evidence="15">Heterodimer; disulfide-linked; heterodimerizes with MICU2 or MICU3. Homodimer; disulfide-linked. Component of the uniplex complex, composed of MCU, EMRE/SMDT1, MICU1 and MICU2 (or MICU3) in a 4:4:1:1 stoichiometry. The composition of calcium sensors within the uniplex complex can differ depending on tissues: a MICU1 homodimer can be present instead of the MICU1-MICU2 heterodimer in skeletal-muscle and kidney. MICU1 is recruited to the uniplex complex by EMRE/SMDT1, and it associates with MCU at low calcium levels, occluding the pore of the MCU channel. Associates with the MICOS complex. Interacts with SLC25A23. Interacts with CHCHD4/MIA40; which introduces the interchain disulfide bond with MICU2. Interacts (when methylated) with UCP2; leading to decrease the calcium sensitivity of MICU1.</text>
</comment>
<evidence type="ECO:0000256" key="11">
    <source>
        <dbReference type="ARBA" id="ARBA00023128"/>
    </source>
</evidence>
<dbReference type="FunFam" id="1.10.238.10:FF:000088">
    <property type="entry name" value="Calcium uptake protein 1, mitochondrial"/>
    <property type="match status" value="1"/>
</dbReference>
<protein>
    <recommendedName>
        <fullName evidence="14">Calcium uptake protein 1, mitochondrial</fullName>
    </recommendedName>
</protein>
<dbReference type="GO" id="GO:0051560">
    <property type="term" value="P:mitochondrial calcium ion homeostasis"/>
    <property type="evidence" value="ECO:0007669"/>
    <property type="project" value="TreeGrafter"/>
</dbReference>
<name>A0A2K5U9I4_MACFA</name>
<dbReference type="GO" id="GO:0036444">
    <property type="term" value="P:calcium import into the mitochondrion"/>
    <property type="evidence" value="ECO:0007669"/>
    <property type="project" value="TreeGrafter"/>
</dbReference>
<accession>A0A2K5U9I4</accession>
<evidence type="ECO:0000256" key="5">
    <source>
        <dbReference type="ARBA" id="ARBA00022723"/>
    </source>
</evidence>
<dbReference type="PROSITE" id="PS00018">
    <property type="entry name" value="EF_HAND_1"/>
    <property type="match status" value="2"/>
</dbReference>
<dbReference type="PANTHER" id="PTHR12294">
    <property type="entry name" value="EF HAND DOMAIN FAMILY A1,A2-RELATED"/>
    <property type="match status" value="1"/>
</dbReference>
<evidence type="ECO:0000256" key="9">
    <source>
        <dbReference type="ARBA" id="ARBA00022946"/>
    </source>
</evidence>
<dbReference type="Pfam" id="PF13202">
    <property type="entry name" value="EF-hand_5"/>
    <property type="match status" value="1"/>
</dbReference>
<evidence type="ECO:0000256" key="10">
    <source>
        <dbReference type="ARBA" id="ARBA00023065"/>
    </source>
</evidence>
<keyword evidence="3" id="KW-0813">Transport</keyword>
<evidence type="ECO:0000256" key="6">
    <source>
        <dbReference type="ARBA" id="ARBA00022737"/>
    </source>
</evidence>
<dbReference type="Proteomes" id="UP000233100">
    <property type="component" value="Chromosome 9"/>
</dbReference>
<reference evidence="18 19" key="1">
    <citation type="submission" date="2013-03" db="EMBL/GenBank/DDBJ databases">
        <authorList>
            <person name="Warren W."/>
            <person name="Wilson R.K."/>
        </authorList>
    </citation>
    <scope>NUCLEOTIDE SEQUENCE</scope>
</reference>
<sequence>MFRLNSLSALAELAVGSRWYHGGSQPIQIRRRLMMVAFLGASAVTASTGLLWKRAHAESPPCVDNLKSDIGDKGKNKDEGDVCNHEKKTADLVPHPEEKKKKRSGFRDRKVMEYENRIRAYSTPDKIFRYFATLKVINEPGEAEVFMTPEDFVRSITPNEKQPEHLGLDQYIIKRFDGKRNFEIAFKMFDLNGDGEVDMEEFEQVQSIIRSQTSMGMRHRDRPTTGNTLKSGLCSALTTYFFGADLKGKLTIKNFLEFQRKLQHDVLKLEFERHDPVDGRITERQFGGMLLAYSGVQSKKLTAMQRQLKKHFKEGKGLTFQEVENFFTFLKNINDVDTALSFYHMAGASLDKVTMQQVARTVAKVELSDHVCDVVFALFDCDGNGELSNKEFVSIMKQRLMRGLEKPKDMGFTRLMQAMWKCAQETAWDFALPKQ</sequence>
<organism evidence="18 19">
    <name type="scientific">Macaca fascicularis</name>
    <name type="common">Crab-eating macaque</name>
    <name type="synonym">Cynomolgus monkey</name>
    <dbReference type="NCBI Taxonomy" id="9541"/>
    <lineage>
        <taxon>Eukaryota</taxon>
        <taxon>Metazoa</taxon>
        <taxon>Chordata</taxon>
        <taxon>Craniata</taxon>
        <taxon>Vertebrata</taxon>
        <taxon>Euteleostomi</taxon>
        <taxon>Mammalia</taxon>
        <taxon>Eutheria</taxon>
        <taxon>Euarchontoglires</taxon>
        <taxon>Primates</taxon>
        <taxon>Haplorrhini</taxon>
        <taxon>Catarrhini</taxon>
        <taxon>Cercopithecidae</taxon>
        <taxon>Cercopithecinae</taxon>
        <taxon>Macaca</taxon>
    </lineage>
</organism>
<feature type="region of interest" description="Disordered" evidence="16">
    <location>
        <begin position="68"/>
        <end position="105"/>
    </location>
</feature>
<keyword evidence="6" id="KW-0677">Repeat</keyword>